<dbReference type="InParanoid" id="B4CUE0"/>
<dbReference type="GO" id="GO:0032259">
    <property type="term" value="P:methylation"/>
    <property type="evidence" value="ECO:0007669"/>
    <property type="project" value="UniProtKB-KW"/>
</dbReference>
<evidence type="ECO:0000313" key="3">
    <source>
        <dbReference type="Proteomes" id="UP000005824"/>
    </source>
</evidence>
<dbReference type="eggNOG" id="COG2226">
    <property type="taxonomic scope" value="Bacteria"/>
</dbReference>
<dbReference type="AlphaFoldDB" id="B4CUE0"/>
<dbReference type="InterPro" id="IPR013216">
    <property type="entry name" value="Methyltransf_11"/>
</dbReference>
<keyword evidence="2" id="KW-0808">Transferase</keyword>
<dbReference type="CDD" id="cd02440">
    <property type="entry name" value="AdoMet_MTases"/>
    <property type="match status" value="1"/>
</dbReference>
<dbReference type="GO" id="GO:0008757">
    <property type="term" value="F:S-adenosylmethionine-dependent methyltransferase activity"/>
    <property type="evidence" value="ECO:0007669"/>
    <property type="project" value="InterPro"/>
</dbReference>
<dbReference type="RefSeq" id="WP_006977630.1">
    <property type="nucleotide sequence ID" value="NZ_ABVL01000001.1"/>
</dbReference>
<evidence type="ECO:0000313" key="2">
    <source>
        <dbReference type="EMBL" id="EDY22178.1"/>
    </source>
</evidence>
<comment type="caution">
    <text evidence="2">The sequence shown here is derived from an EMBL/GenBank/DDBJ whole genome shotgun (WGS) entry which is preliminary data.</text>
</comment>
<dbReference type="SUPFAM" id="SSF53335">
    <property type="entry name" value="S-adenosyl-L-methionine-dependent methyltransferases"/>
    <property type="match status" value="1"/>
</dbReference>
<dbReference type="EMBL" id="ABVL01000001">
    <property type="protein sequence ID" value="EDY22178.1"/>
    <property type="molecule type" value="Genomic_DNA"/>
</dbReference>
<accession>B4CUE0</accession>
<keyword evidence="2" id="KW-0489">Methyltransferase</keyword>
<gene>
    <name evidence="2" type="ORF">CfE428DRAFT_0303</name>
</gene>
<keyword evidence="3" id="KW-1185">Reference proteome</keyword>
<proteinExistence type="predicted"/>
<dbReference type="Gene3D" id="3.40.50.150">
    <property type="entry name" value="Vaccinia Virus protein VP39"/>
    <property type="match status" value="1"/>
</dbReference>
<reference evidence="2 3" key="1">
    <citation type="journal article" date="2011" name="J. Bacteriol.">
        <title>Genome sequence of Chthoniobacter flavus Ellin428, an aerobic heterotrophic soil bacterium.</title>
        <authorList>
            <person name="Kant R."/>
            <person name="van Passel M.W."/>
            <person name="Palva A."/>
            <person name="Lucas S."/>
            <person name="Lapidus A."/>
            <person name="Glavina Del Rio T."/>
            <person name="Dalin E."/>
            <person name="Tice H."/>
            <person name="Bruce D."/>
            <person name="Goodwin L."/>
            <person name="Pitluck S."/>
            <person name="Larimer F.W."/>
            <person name="Land M.L."/>
            <person name="Hauser L."/>
            <person name="Sangwan P."/>
            <person name="de Vos W.M."/>
            <person name="Janssen P.H."/>
            <person name="Smidt H."/>
        </authorList>
    </citation>
    <scope>NUCLEOTIDE SEQUENCE [LARGE SCALE GENOMIC DNA]</scope>
    <source>
        <strain evidence="2 3">Ellin428</strain>
    </source>
</reference>
<sequence>MPVDRETIQRARSGDWSVILTPNIPVPRDWLGELRERDVLCLASGGGQQSPVLAAAGARVTSFDLSDEQLAKDRIVAERDGLPITCIRGNMADLSPLIDASFDLIFHPVSNVFAEDVRPVWRECFRVLRRGGVLLAGFMNPIFHLFDHDEARATGQLVVKYPLPFSDLTNPDPMARERWLKSGMATEFSHSLDAQIGGQLAAGFTLTGFYEDKWDDDATPLNRYAPTYIATRALKPGL</sequence>
<evidence type="ECO:0000259" key="1">
    <source>
        <dbReference type="Pfam" id="PF08241"/>
    </source>
</evidence>
<organism evidence="2 3">
    <name type="scientific">Chthoniobacter flavus Ellin428</name>
    <dbReference type="NCBI Taxonomy" id="497964"/>
    <lineage>
        <taxon>Bacteria</taxon>
        <taxon>Pseudomonadati</taxon>
        <taxon>Verrucomicrobiota</taxon>
        <taxon>Spartobacteria</taxon>
        <taxon>Chthoniobacterales</taxon>
        <taxon>Chthoniobacteraceae</taxon>
        <taxon>Chthoniobacter</taxon>
    </lineage>
</organism>
<dbReference type="InterPro" id="IPR029063">
    <property type="entry name" value="SAM-dependent_MTases_sf"/>
</dbReference>
<dbReference type="Proteomes" id="UP000005824">
    <property type="component" value="Unassembled WGS sequence"/>
</dbReference>
<feature type="domain" description="Methyltransferase type 11" evidence="1">
    <location>
        <begin position="40"/>
        <end position="135"/>
    </location>
</feature>
<dbReference type="Pfam" id="PF08241">
    <property type="entry name" value="Methyltransf_11"/>
    <property type="match status" value="1"/>
</dbReference>
<name>B4CUE0_9BACT</name>
<protein>
    <submittedName>
        <fullName evidence="2">Methyltransferase type 11</fullName>
    </submittedName>
</protein>
<dbReference type="STRING" id="497964.CfE428DRAFT_0303"/>